<feature type="domain" description="KIB1-4 beta-propeller" evidence="1">
    <location>
        <begin position="72"/>
        <end position="391"/>
    </location>
</feature>
<name>A0A9R0QJW2_TRITD</name>
<dbReference type="PANTHER" id="PTHR45560:SF4">
    <property type="entry name" value="OS04G0164500 PROTEIN"/>
    <property type="match status" value="1"/>
</dbReference>
<proteinExistence type="predicted"/>
<evidence type="ECO:0000259" key="1">
    <source>
        <dbReference type="Pfam" id="PF03478"/>
    </source>
</evidence>
<evidence type="ECO:0000313" key="3">
    <source>
        <dbReference type="Proteomes" id="UP000324705"/>
    </source>
</evidence>
<keyword evidence="3" id="KW-1185">Reference proteome</keyword>
<dbReference type="EMBL" id="LT934112">
    <property type="protein sequence ID" value="VAH12962.1"/>
    <property type="molecule type" value="Genomic_DNA"/>
</dbReference>
<organism evidence="2 3">
    <name type="scientific">Triticum turgidum subsp. durum</name>
    <name type="common">Durum wheat</name>
    <name type="synonym">Triticum durum</name>
    <dbReference type="NCBI Taxonomy" id="4567"/>
    <lineage>
        <taxon>Eukaryota</taxon>
        <taxon>Viridiplantae</taxon>
        <taxon>Streptophyta</taxon>
        <taxon>Embryophyta</taxon>
        <taxon>Tracheophyta</taxon>
        <taxon>Spermatophyta</taxon>
        <taxon>Magnoliopsida</taxon>
        <taxon>Liliopsida</taxon>
        <taxon>Poales</taxon>
        <taxon>Poaceae</taxon>
        <taxon>BOP clade</taxon>
        <taxon>Pooideae</taxon>
        <taxon>Triticodae</taxon>
        <taxon>Triticeae</taxon>
        <taxon>Triticinae</taxon>
        <taxon>Triticum</taxon>
    </lineage>
</organism>
<dbReference type="Gramene" id="TRITD1Bv1G013370.1">
    <property type="protein sequence ID" value="TRITD1Bv1G013370.1"/>
    <property type="gene ID" value="TRITD1Bv1G013370"/>
</dbReference>
<dbReference type="Proteomes" id="UP000324705">
    <property type="component" value="Chromosome 1B"/>
</dbReference>
<accession>A0A9R0QJW2</accession>
<sequence>MPRNAPAAVREAFAPRRCPSLPPELLDNIHDRLGFLDRIAFAAVFAASCGGFKLSVPWLLLPGKTTETTELFSVADRRDATVRAPGPALRGHFVVLGSSRGWLATADELGQIYLVNPATGEQHALPHIATMGIFNDRRWPHDSFTVRVRCFLTIRYGRGPPFPDTSLGREGYGGYSFAPNYMFYRKVVLSPCRPGSYGTAMLILWDVFGAPAFATADDGVWKLARSEDGVEDAIHHDGQFYSVTYSGVVEVWQRDAESGEYTSTAVTPRLTIEEGSSRRPLKYLVAAPGGRLMVVLKYGHVTKKRYDRQGWTCSFKVHVLGDDGQWNETRDIGDVALFVGVNNSLCVPTRGRSEIEAGCVYFTDDRLRAVRKEYYSLWDDDDVDVRAVGVYSLKDSTLKKMEALGQEYNRCRFSPPPVWITPSIP</sequence>
<reference evidence="2 3" key="1">
    <citation type="submission" date="2017-09" db="EMBL/GenBank/DDBJ databases">
        <authorList>
            <consortium name="International Durum Wheat Genome Sequencing Consortium (IDWGSC)"/>
            <person name="Milanesi L."/>
        </authorList>
    </citation>
    <scope>NUCLEOTIDE SEQUENCE [LARGE SCALE GENOMIC DNA]</scope>
    <source>
        <strain evidence="3">cv. Svevo</strain>
    </source>
</reference>
<protein>
    <recommendedName>
        <fullName evidence="1">KIB1-4 beta-propeller domain-containing protein</fullName>
    </recommendedName>
</protein>
<dbReference type="InterPro" id="IPR005174">
    <property type="entry name" value="KIB1-4_b-propeller"/>
</dbReference>
<gene>
    <name evidence="2" type="ORF">TRITD_1Bv1G013370</name>
</gene>
<evidence type="ECO:0000313" key="2">
    <source>
        <dbReference type="EMBL" id="VAH12962.1"/>
    </source>
</evidence>
<dbReference type="PANTHER" id="PTHR45560">
    <property type="entry name" value="OS04G0163150 PROTEIN-RELATED"/>
    <property type="match status" value="1"/>
</dbReference>
<dbReference type="AlphaFoldDB" id="A0A9R0QJW2"/>
<dbReference type="OMA" id="EHQGIMP"/>
<dbReference type="Pfam" id="PF03478">
    <property type="entry name" value="Beta-prop_KIB1-4"/>
    <property type="match status" value="1"/>
</dbReference>